<reference evidence="4" key="2">
    <citation type="submission" date="2025-08" db="UniProtKB">
        <authorList>
            <consortium name="RefSeq"/>
        </authorList>
    </citation>
    <scope>IDENTIFICATION</scope>
    <source>
        <tissue evidence="4">Leaf</tissue>
    </source>
</reference>
<dbReference type="AlphaFoldDB" id="A0A6J0MGG1"/>
<keyword evidence="2" id="KW-0732">Signal</keyword>
<sequence>MGYSSAIRLCLCIFFALSIVSSARLSLSFPENEKMLVRGRSLMMVHTNDYDEPSANGRHNPPGGRHGGGRRGGRGGR</sequence>
<organism evidence="3 4">
    <name type="scientific">Raphanus sativus</name>
    <name type="common">Radish</name>
    <name type="synonym">Raphanus raphanistrum var. sativus</name>
    <dbReference type="NCBI Taxonomy" id="3726"/>
    <lineage>
        <taxon>Eukaryota</taxon>
        <taxon>Viridiplantae</taxon>
        <taxon>Streptophyta</taxon>
        <taxon>Embryophyta</taxon>
        <taxon>Tracheophyta</taxon>
        <taxon>Spermatophyta</taxon>
        <taxon>Magnoliopsida</taxon>
        <taxon>eudicotyledons</taxon>
        <taxon>Gunneridae</taxon>
        <taxon>Pentapetalae</taxon>
        <taxon>rosids</taxon>
        <taxon>malvids</taxon>
        <taxon>Brassicales</taxon>
        <taxon>Brassicaceae</taxon>
        <taxon>Brassiceae</taxon>
        <taxon>Raphanus</taxon>
    </lineage>
</organism>
<feature type="chain" id="PRO_5040748850" evidence="2">
    <location>
        <begin position="23"/>
        <end position="77"/>
    </location>
</feature>
<dbReference type="InterPro" id="IPR034430">
    <property type="entry name" value="PSY"/>
</dbReference>
<feature type="signal peptide" evidence="2">
    <location>
        <begin position="1"/>
        <end position="22"/>
    </location>
</feature>
<dbReference type="PANTHER" id="PTHR37177:SF5">
    <property type="entry name" value="ALTERNATIVE NAD(P)H DEHYDROGENASE"/>
    <property type="match status" value="1"/>
</dbReference>
<accession>A0A6J0MGG1</accession>
<reference evidence="3" key="1">
    <citation type="journal article" date="2019" name="Database">
        <title>The radish genome database (RadishGD): an integrated information resource for radish genomics.</title>
        <authorList>
            <person name="Yu H.J."/>
            <person name="Baek S."/>
            <person name="Lee Y.J."/>
            <person name="Cho A."/>
            <person name="Mun J.H."/>
        </authorList>
    </citation>
    <scope>NUCLEOTIDE SEQUENCE [LARGE SCALE GENOMIC DNA]</scope>
    <source>
        <strain evidence="3">cv. WK10039</strain>
    </source>
</reference>
<gene>
    <name evidence="4" type="primary">LOC108842973</name>
</gene>
<feature type="compositionally biased region" description="Basic residues" evidence="1">
    <location>
        <begin position="67"/>
        <end position="77"/>
    </location>
</feature>
<evidence type="ECO:0000313" key="4">
    <source>
        <dbReference type="RefSeq" id="XP_018471547.2"/>
    </source>
</evidence>
<protein>
    <submittedName>
        <fullName evidence="4">Protein PSY3-like</fullName>
    </submittedName>
</protein>
<dbReference type="GeneID" id="108842973"/>
<dbReference type="Proteomes" id="UP000504610">
    <property type="component" value="Chromosome 1"/>
</dbReference>
<dbReference type="PANTHER" id="PTHR37177">
    <property type="entry name" value="PROTEIN PSY1"/>
    <property type="match status" value="1"/>
</dbReference>
<evidence type="ECO:0000256" key="1">
    <source>
        <dbReference type="SAM" id="MobiDB-lite"/>
    </source>
</evidence>
<keyword evidence="3" id="KW-1185">Reference proteome</keyword>
<dbReference type="KEGG" id="rsz:108842973"/>
<dbReference type="OrthoDB" id="1877702at2759"/>
<evidence type="ECO:0000256" key="2">
    <source>
        <dbReference type="SAM" id="SignalP"/>
    </source>
</evidence>
<evidence type="ECO:0000313" key="3">
    <source>
        <dbReference type="Proteomes" id="UP000504610"/>
    </source>
</evidence>
<name>A0A6J0MGG1_RAPSA</name>
<feature type="region of interest" description="Disordered" evidence="1">
    <location>
        <begin position="48"/>
        <end position="77"/>
    </location>
</feature>
<dbReference type="RefSeq" id="XP_018471547.2">
    <property type="nucleotide sequence ID" value="XM_018616045.2"/>
</dbReference>
<proteinExistence type="predicted"/>